<evidence type="ECO:0000256" key="2">
    <source>
        <dbReference type="ARBA" id="ARBA00022448"/>
    </source>
</evidence>
<keyword evidence="7" id="KW-0418">Kinase</keyword>
<keyword evidence="2" id="KW-0813">Transport</keyword>
<dbReference type="PROSITE" id="PS51096">
    <property type="entry name" value="PTS_EIIA_TYPE_4"/>
    <property type="match status" value="1"/>
</dbReference>
<keyword evidence="10" id="KW-1185">Reference proteome</keyword>
<evidence type="ECO:0000259" key="8">
    <source>
        <dbReference type="PROSITE" id="PS51096"/>
    </source>
</evidence>
<keyword evidence="5" id="KW-0808">Transferase</keyword>
<evidence type="ECO:0000256" key="6">
    <source>
        <dbReference type="ARBA" id="ARBA00022683"/>
    </source>
</evidence>
<dbReference type="Gene3D" id="3.40.50.510">
    <property type="entry name" value="Phosphotransferase system, mannose-type IIA component"/>
    <property type="match status" value="1"/>
</dbReference>
<evidence type="ECO:0000256" key="3">
    <source>
        <dbReference type="ARBA" id="ARBA00022490"/>
    </source>
</evidence>
<dbReference type="EMBL" id="JARPYI010000005">
    <property type="protein sequence ID" value="MDT2600265.1"/>
    <property type="molecule type" value="Genomic_DNA"/>
</dbReference>
<comment type="caution">
    <text evidence="9">The sequence shown here is derived from an EMBL/GenBank/DDBJ whole genome shotgun (WGS) entry which is preliminary data.</text>
</comment>
<reference evidence="9 10" key="1">
    <citation type="submission" date="2023-03" db="EMBL/GenBank/DDBJ databases">
        <authorList>
            <person name="Shen W."/>
            <person name="Cai J."/>
        </authorList>
    </citation>
    <scope>NUCLEOTIDE SEQUENCE [LARGE SCALE GENOMIC DNA]</scope>
    <source>
        <strain evidence="9 10">D6-4</strain>
    </source>
</reference>
<dbReference type="InterPro" id="IPR033887">
    <property type="entry name" value="PTS_IIA_man"/>
</dbReference>
<dbReference type="PANTHER" id="PTHR33799:SF1">
    <property type="entry name" value="PTS SYSTEM MANNOSE-SPECIFIC EIIAB COMPONENT-RELATED"/>
    <property type="match status" value="1"/>
</dbReference>
<dbReference type="InterPro" id="IPR036662">
    <property type="entry name" value="PTS_EIIA_man-typ_sf"/>
</dbReference>
<dbReference type="Proteomes" id="UP001252875">
    <property type="component" value="Unassembled WGS sequence"/>
</dbReference>
<dbReference type="SUPFAM" id="SSF53062">
    <property type="entry name" value="PTS system fructose IIA component-like"/>
    <property type="match status" value="1"/>
</dbReference>
<name>A0ABU3EZF2_9ENTE</name>
<evidence type="ECO:0000256" key="4">
    <source>
        <dbReference type="ARBA" id="ARBA00022597"/>
    </source>
</evidence>
<sequence length="141" mass="15276">MRPTLIVTSHGNMAAETLNSAKMIVGEMENVFVVSMRDDDGLAGTAEKFDAILAKLNPETEIVVLADLKGGTPCNVAMMKASANPTMEVVSGLNLGMLIEGLFSQMETAQELAEYLENIGKNAVDHLEKVLPDEDDEEYEE</sequence>
<dbReference type="RefSeq" id="WP_311822303.1">
    <property type="nucleotide sequence ID" value="NZ_JARPYF010000005.1"/>
</dbReference>
<evidence type="ECO:0000313" key="9">
    <source>
        <dbReference type="EMBL" id="MDT2600265.1"/>
    </source>
</evidence>
<dbReference type="InterPro" id="IPR004701">
    <property type="entry name" value="PTS_EIIA_man-typ"/>
</dbReference>
<evidence type="ECO:0000313" key="10">
    <source>
        <dbReference type="Proteomes" id="UP001252875"/>
    </source>
</evidence>
<gene>
    <name evidence="9" type="ORF">P7D85_10805</name>
</gene>
<comment type="subcellular location">
    <subcellularLocation>
        <location evidence="1">Cytoplasm</location>
    </subcellularLocation>
</comment>
<evidence type="ECO:0000256" key="1">
    <source>
        <dbReference type="ARBA" id="ARBA00004496"/>
    </source>
</evidence>
<feature type="domain" description="PTS EIIA type-4" evidence="8">
    <location>
        <begin position="2"/>
        <end position="124"/>
    </location>
</feature>
<dbReference type="Pfam" id="PF03610">
    <property type="entry name" value="EIIA-man"/>
    <property type="match status" value="1"/>
</dbReference>
<evidence type="ECO:0000256" key="5">
    <source>
        <dbReference type="ARBA" id="ARBA00022679"/>
    </source>
</evidence>
<dbReference type="CDD" id="cd00006">
    <property type="entry name" value="PTS_IIA_man"/>
    <property type="match status" value="1"/>
</dbReference>
<keyword evidence="6" id="KW-0598">Phosphotransferase system</keyword>
<organism evidence="9 10">
    <name type="scientific">Enterococcus hulanensis</name>
    <dbReference type="NCBI Taxonomy" id="2559929"/>
    <lineage>
        <taxon>Bacteria</taxon>
        <taxon>Bacillati</taxon>
        <taxon>Bacillota</taxon>
        <taxon>Bacilli</taxon>
        <taxon>Lactobacillales</taxon>
        <taxon>Enterococcaceae</taxon>
        <taxon>Enterococcus</taxon>
    </lineage>
</organism>
<dbReference type="InterPro" id="IPR051471">
    <property type="entry name" value="Bacterial_PTS_sugar_comp"/>
</dbReference>
<keyword evidence="4 9" id="KW-0762">Sugar transport</keyword>
<accession>A0ABU3EZF2</accession>
<keyword evidence="3" id="KW-0963">Cytoplasm</keyword>
<proteinExistence type="predicted"/>
<evidence type="ECO:0000256" key="7">
    <source>
        <dbReference type="ARBA" id="ARBA00022777"/>
    </source>
</evidence>
<dbReference type="PANTHER" id="PTHR33799">
    <property type="entry name" value="PTS PERMEASE-RELATED-RELATED"/>
    <property type="match status" value="1"/>
</dbReference>
<protein>
    <submittedName>
        <fullName evidence="9">PTS sugar transporter subunit IIA</fullName>
    </submittedName>
</protein>